<evidence type="ECO:0000256" key="3">
    <source>
        <dbReference type="ARBA" id="ARBA00022692"/>
    </source>
</evidence>
<feature type="transmembrane region" description="Helical" evidence="9">
    <location>
        <begin position="172"/>
        <end position="194"/>
    </location>
</feature>
<sequence length="211" mass="23971">MKCLKTEAAFLAGIGVFLVGTACLIAVEVHNIYPAREEQKFEEINCTLESCNMDASAKCSKHKHDNKEFSCLRVYVVCGSKAENNDSNMLLQTAHKRRLLARNYHSLHKQCTYEPEECREKQEAEHKLLKSAECGNPTRESLTCYYNPKDPDEILHQKASTESYNRLVLQNMAWATGIVVLGLAVVIATGCFISSYHRRYSYQRIDDNSIL</sequence>
<dbReference type="Pfam" id="PF03185">
    <property type="entry name" value="CaKB"/>
    <property type="match status" value="1"/>
</dbReference>
<accession>A0ABN8QJR4</accession>
<keyword evidence="5" id="KW-0406">Ion transport</keyword>
<keyword evidence="8" id="KW-0407">Ion channel</keyword>
<name>A0ABN8QJR4_9CNID</name>
<dbReference type="PROSITE" id="PS51257">
    <property type="entry name" value="PROKAR_LIPOPROTEIN"/>
    <property type="match status" value="1"/>
</dbReference>
<keyword evidence="6 9" id="KW-0472">Membrane</keyword>
<evidence type="ECO:0000256" key="6">
    <source>
        <dbReference type="ARBA" id="ARBA00023136"/>
    </source>
</evidence>
<keyword evidence="7" id="KW-0325">Glycoprotein</keyword>
<keyword evidence="4 9" id="KW-1133">Transmembrane helix</keyword>
<dbReference type="PANTHER" id="PTHR10258">
    <property type="entry name" value="CALCIUM-ACTIVATED POTASSIUM CHANNEL SUBUNIT BETA"/>
    <property type="match status" value="1"/>
</dbReference>
<evidence type="ECO:0000256" key="9">
    <source>
        <dbReference type="SAM" id="Phobius"/>
    </source>
</evidence>
<dbReference type="InterPro" id="IPR003930">
    <property type="entry name" value="K_chnl_Ca-activ_BK_bsu"/>
</dbReference>
<organism evidence="10 11">
    <name type="scientific">Porites lobata</name>
    <dbReference type="NCBI Taxonomy" id="104759"/>
    <lineage>
        <taxon>Eukaryota</taxon>
        <taxon>Metazoa</taxon>
        <taxon>Cnidaria</taxon>
        <taxon>Anthozoa</taxon>
        <taxon>Hexacorallia</taxon>
        <taxon>Scleractinia</taxon>
        <taxon>Fungiina</taxon>
        <taxon>Poritidae</taxon>
        <taxon>Porites</taxon>
    </lineage>
</organism>
<dbReference type="Proteomes" id="UP001159405">
    <property type="component" value="Unassembled WGS sequence"/>
</dbReference>
<dbReference type="PANTHER" id="PTHR10258:SF8">
    <property type="entry name" value="CALCIUM-ACTIVATED POTASSIUM CHANNEL BK ALPHA SUBUNIT DOMAIN-CONTAINING PROTEIN"/>
    <property type="match status" value="1"/>
</dbReference>
<evidence type="ECO:0000256" key="2">
    <source>
        <dbReference type="ARBA" id="ARBA00022448"/>
    </source>
</evidence>
<evidence type="ECO:0000256" key="4">
    <source>
        <dbReference type="ARBA" id="ARBA00022989"/>
    </source>
</evidence>
<comment type="subcellular location">
    <subcellularLocation>
        <location evidence="1">Membrane</location>
        <topology evidence="1">Multi-pass membrane protein</topology>
    </subcellularLocation>
</comment>
<evidence type="ECO:0000256" key="7">
    <source>
        <dbReference type="ARBA" id="ARBA00023180"/>
    </source>
</evidence>
<evidence type="ECO:0000256" key="1">
    <source>
        <dbReference type="ARBA" id="ARBA00004141"/>
    </source>
</evidence>
<evidence type="ECO:0000256" key="5">
    <source>
        <dbReference type="ARBA" id="ARBA00023065"/>
    </source>
</evidence>
<dbReference type="EMBL" id="CALNXK010000135">
    <property type="protein sequence ID" value="CAH3165907.1"/>
    <property type="molecule type" value="Genomic_DNA"/>
</dbReference>
<keyword evidence="2" id="KW-0813">Transport</keyword>
<reference evidence="10 11" key="1">
    <citation type="submission" date="2022-05" db="EMBL/GenBank/DDBJ databases">
        <authorList>
            <consortium name="Genoscope - CEA"/>
            <person name="William W."/>
        </authorList>
    </citation>
    <scope>NUCLEOTIDE SEQUENCE [LARGE SCALE GENOMIC DNA]</scope>
</reference>
<proteinExistence type="predicted"/>
<evidence type="ECO:0000256" key="8">
    <source>
        <dbReference type="ARBA" id="ARBA00023303"/>
    </source>
</evidence>
<protein>
    <submittedName>
        <fullName evidence="10">Uncharacterized protein</fullName>
    </submittedName>
</protein>
<evidence type="ECO:0000313" key="11">
    <source>
        <dbReference type="Proteomes" id="UP001159405"/>
    </source>
</evidence>
<comment type="caution">
    <text evidence="10">The sequence shown here is derived from an EMBL/GenBank/DDBJ whole genome shotgun (WGS) entry which is preliminary data.</text>
</comment>
<gene>
    <name evidence="10" type="ORF">PLOB_00007512</name>
</gene>
<keyword evidence="3 9" id="KW-0812">Transmembrane</keyword>
<keyword evidence="11" id="KW-1185">Reference proteome</keyword>
<evidence type="ECO:0000313" key="10">
    <source>
        <dbReference type="EMBL" id="CAH3165907.1"/>
    </source>
</evidence>